<evidence type="ECO:0000256" key="6">
    <source>
        <dbReference type="ARBA" id="ARBA00022679"/>
    </source>
</evidence>
<evidence type="ECO:0000256" key="5">
    <source>
        <dbReference type="ARBA" id="ARBA00022490"/>
    </source>
</evidence>
<dbReference type="GO" id="GO:0005829">
    <property type="term" value="C:cytosol"/>
    <property type="evidence" value="ECO:0007669"/>
    <property type="project" value="InterPro"/>
</dbReference>
<dbReference type="PROSITE" id="PS01349">
    <property type="entry name" value="NODA"/>
    <property type="match status" value="1"/>
</dbReference>
<evidence type="ECO:0000256" key="2">
    <source>
        <dbReference type="ARBA" id="ARBA00010227"/>
    </source>
</evidence>
<organism evidence="8">
    <name type="scientific">Bradyrhizobium elkanii</name>
    <dbReference type="NCBI Taxonomy" id="29448"/>
    <lineage>
        <taxon>Bacteria</taxon>
        <taxon>Pseudomonadati</taxon>
        <taxon>Pseudomonadota</taxon>
        <taxon>Alphaproteobacteria</taxon>
        <taxon>Hyphomicrobiales</taxon>
        <taxon>Nitrobacteraceae</taxon>
        <taxon>Bradyrhizobium</taxon>
    </lineage>
</organism>
<dbReference type="NCBIfam" id="NF001974">
    <property type="entry name" value="PRK00756.1"/>
    <property type="match status" value="1"/>
</dbReference>
<reference evidence="8" key="1">
    <citation type="journal article" date="2012" name="Syst. Appl. Microbiol.">
        <title>Phylogenetic diversity and symbiotic functioning in mungbean (Vigna radiata L. Wilczek) bradyrhizobia from contrast agro-ecological regions of Nepal.</title>
        <authorList>
            <person name="Risal C.P."/>
            <person name="Djedidi S."/>
            <person name="Dhakal D."/>
            <person name="Ohkama-Ohtsu N."/>
            <person name="Sekimoto H."/>
            <person name="Yokoyama T."/>
        </authorList>
    </citation>
    <scope>NUCLEOTIDE SEQUENCE</scope>
    <source>
        <strain evidence="8">H11</strain>
    </source>
</reference>
<dbReference type="Gene3D" id="3.40.630.30">
    <property type="match status" value="1"/>
</dbReference>
<sequence length="224" mass="24814">FLRWKVGWENQLERADHEELSEFFRKSYGPTGAFHAKPFEGGRSWAGARPERRAIAYDSVGIASHMGVLRRFIKVGETDLLVAELGLYAVRPDLERMGIAHSVGALTPTLRELGVPFAFGTVRHAMRNHVERYCQNGMASILTGVRVRSSIAEVNPDLPSTRTEEPLVVIFPVGRPLNEWPPGTLIERNGSELGSTSITYTRCRATAITGRKILVYTGHSTDGP</sequence>
<feature type="non-terminal residue" evidence="8">
    <location>
        <position position="1"/>
    </location>
</feature>
<gene>
    <name evidence="8" type="primary">nodA</name>
</gene>
<dbReference type="InterPro" id="IPR003484">
    <property type="entry name" value="NodA"/>
</dbReference>
<comment type="subcellular location">
    <subcellularLocation>
        <location evidence="1">Cytoplasm</location>
    </subcellularLocation>
</comment>
<dbReference type="Pfam" id="PF02474">
    <property type="entry name" value="NodA"/>
    <property type="match status" value="1"/>
</dbReference>
<keyword evidence="7" id="KW-0012">Acyltransferase</keyword>
<accession>E7FLS2</accession>
<proteinExistence type="inferred from homology"/>
<comment type="similarity">
    <text evidence="2">Belongs to the NodA family.</text>
</comment>
<name>E7FLS2_BRAEL</name>
<keyword evidence="4" id="KW-0536">Nodulation</keyword>
<evidence type="ECO:0000256" key="1">
    <source>
        <dbReference type="ARBA" id="ARBA00004496"/>
    </source>
</evidence>
<dbReference type="EMBL" id="AB610441">
    <property type="protein sequence ID" value="BAJ65290.1"/>
    <property type="molecule type" value="Genomic_DNA"/>
</dbReference>
<dbReference type="NCBIfam" id="TIGR04245">
    <property type="entry name" value="nodulat_NodA"/>
    <property type="match status" value="1"/>
</dbReference>
<evidence type="ECO:0000256" key="7">
    <source>
        <dbReference type="ARBA" id="ARBA00023315"/>
    </source>
</evidence>
<evidence type="ECO:0000256" key="3">
    <source>
        <dbReference type="ARBA" id="ARBA00014632"/>
    </source>
</evidence>
<evidence type="ECO:0000313" key="8">
    <source>
        <dbReference type="EMBL" id="BAJ65290.1"/>
    </source>
</evidence>
<dbReference type="AlphaFoldDB" id="E7FLS2"/>
<protein>
    <recommendedName>
        <fullName evidence="3">Nodulation protein A</fullName>
    </recommendedName>
</protein>
<evidence type="ECO:0000256" key="4">
    <source>
        <dbReference type="ARBA" id="ARBA00022458"/>
    </source>
</evidence>
<keyword evidence="5" id="KW-0963">Cytoplasm</keyword>
<feature type="non-terminal residue" evidence="8">
    <location>
        <position position="224"/>
    </location>
</feature>
<dbReference type="GO" id="GO:0016746">
    <property type="term" value="F:acyltransferase activity"/>
    <property type="evidence" value="ECO:0007669"/>
    <property type="project" value="UniProtKB-KW"/>
</dbReference>
<dbReference type="InterPro" id="IPR020567">
    <property type="entry name" value="Nodulation_prot_NodA_CS"/>
</dbReference>
<keyword evidence="6 8" id="KW-0808">Transferase</keyword>